<reference evidence="8 9" key="1">
    <citation type="submission" date="2016-10" db="EMBL/GenBank/DDBJ databases">
        <authorList>
            <person name="de Groot N.N."/>
        </authorList>
    </citation>
    <scope>NUCLEOTIDE SEQUENCE [LARGE SCALE GENOMIC DNA]</scope>
    <source>
        <strain evidence="8 9">Z108</strain>
    </source>
</reference>
<dbReference type="PANTHER" id="PTHR43717">
    <property type="entry name" value="ANAEROBIC NITRIC OXIDE REDUCTASE FLAVORUBREDOXIN"/>
    <property type="match status" value="1"/>
</dbReference>
<dbReference type="PROSITE" id="PS00201">
    <property type="entry name" value="FLAVODOXIN"/>
    <property type="match status" value="1"/>
</dbReference>
<comment type="similarity">
    <text evidence="2 7">Belongs to the flavodoxin family.</text>
</comment>
<keyword evidence="4 7" id="KW-0285">Flavoprotein</keyword>
<comment type="function">
    <text evidence="7">Low-potential electron donor to a number of redox enzymes.</text>
</comment>
<dbReference type="RefSeq" id="WP_075428203.1">
    <property type="nucleotide sequence ID" value="NZ_FOQK01000026.1"/>
</dbReference>
<dbReference type="AlphaFoldDB" id="A0A1I6XJX3"/>
<dbReference type="InterPro" id="IPR010087">
    <property type="entry name" value="Flav_short"/>
</dbReference>
<proteinExistence type="inferred from homology"/>
<evidence type="ECO:0000256" key="7">
    <source>
        <dbReference type="RuleBase" id="RU367037"/>
    </source>
</evidence>
<dbReference type="Gene3D" id="3.40.50.360">
    <property type="match status" value="1"/>
</dbReference>
<evidence type="ECO:0000256" key="4">
    <source>
        <dbReference type="ARBA" id="ARBA00022630"/>
    </source>
</evidence>
<dbReference type="InterPro" id="IPR029039">
    <property type="entry name" value="Flavoprotein-like_sf"/>
</dbReference>
<dbReference type="NCBIfam" id="TIGR01753">
    <property type="entry name" value="flav_short"/>
    <property type="match status" value="1"/>
</dbReference>
<dbReference type="GO" id="GO:0009055">
    <property type="term" value="F:electron transfer activity"/>
    <property type="evidence" value="ECO:0007669"/>
    <property type="project" value="UniProtKB-UniRule"/>
</dbReference>
<dbReference type="InterPro" id="IPR008254">
    <property type="entry name" value="Flavodoxin/NO_synth"/>
</dbReference>
<dbReference type="GO" id="GO:0016651">
    <property type="term" value="F:oxidoreductase activity, acting on NAD(P)H"/>
    <property type="evidence" value="ECO:0007669"/>
    <property type="project" value="UniProtKB-ARBA"/>
</dbReference>
<sequence>MAKMAIIYWTGTGNTQAMAEAIAEGAAQAGSEAKLFEVEQFDINEVGSYDGLLLGCPAMGDEVLEEGCFEPFFTELEPLLKDKPVALFGSYGWGGGAWMQDWAERTRKDGAKLFDDGLAIENAPDADGIAACQQLGKDFSAQF</sequence>
<dbReference type="SUPFAM" id="SSF52218">
    <property type="entry name" value="Flavoproteins"/>
    <property type="match status" value="1"/>
</dbReference>
<evidence type="ECO:0000256" key="3">
    <source>
        <dbReference type="ARBA" id="ARBA00022448"/>
    </source>
</evidence>
<name>A0A1I6XJX3_SELRU</name>
<evidence type="ECO:0000256" key="1">
    <source>
        <dbReference type="ARBA" id="ARBA00001917"/>
    </source>
</evidence>
<dbReference type="PROSITE" id="PS50902">
    <property type="entry name" value="FLAVODOXIN_LIKE"/>
    <property type="match status" value="1"/>
</dbReference>
<keyword evidence="3 7" id="KW-0813">Transport</keyword>
<protein>
    <recommendedName>
        <fullName evidence="7">Flavodoxin</fullName>
    </recommendedName>
</protein>
<dbReference type="Pfam" id="PF00258">
    <property type="entry name" value="Flavodoxin_1"/>
    <property type="match status" value="1"/>
</dbReference>
<evidence type="ECO:0000313" key="8">
    <source>
        <dbReference type="EMBL" id="SFI28739.1"/>
    </source>
</evidence>
<evidence type="ECO:0000256" key="5">
    <source>
        <dbReference type="ARBA" id="ARBA00022643"/>
    </source>
</evidence>
<comment type="cofactor">
    <cofactor evidence="1 7">
        <name>FMN</name>
        <dbReference type="ChEBI" id="CHEBI:58210"/>
    </cofactor>
</comment>
<dbReference type="PANTHER" id="PTHR43717:SF1">
    <property type="entry name" value="ANAEROBIC NITRIC OXIDE REDUCTASE FLAVORUBREDOXIN"/>
    <property type="match status" value="1"/>
</dbReference>
<keyword evidence="6 7" id="KW-0249">Electron transport</keyword>
<dbReference type="Proteomes" id="UP000183639">
    <property type="component" value="Unassembled WGS sequence"/>
</dbReference>
<dbReference type="OrthoDB" id="9790745at2"/>
<evidence type="ECO:0000256" key="2">
    <source>
        <dbReference type="ARBA" id="ARBA00005267"/>
    </source>
</evidence>
<organism evidence="8 9">
    <name type="scientific">Selenomonas ruminantium</name>
    <dbReference type="NCBI Taxonomy" id="971"/>
    <lineage>
        <taxon>Bacteria</taxon>
        <taxon>Bacillati</taxon>
        <taxon>Bacillota</taxon>
        <taxon>Negativicutes</taxon>
        <taxon>Selenomonadales</taxon>
        <taxon>Selenomonadaceae</taxon>
        <taxon>Selenomonas</taxon>
    </lineage>
</organism>
<evidence type="ECO:0000256" key="6">
    <source>
        <dbReference type="ARBA" id="ARBA00022982"/>
    </source>
</evidence>
<dbReference type="InterPro" id="IPR001226">
    <property type="entry name" value="Flavodoxin_CS"/>
</dbReference>
<accession>A0A1I6XJX3</accession>
<gene>
    <name evidence="8" type="ORF">SAMN04487861_12616</name>
</gene>
<keyword evidence="5 7" id="KW-0288">FMN</keyword>
<dbReference type="EMBL" id="FOQK01000026">
    <property type="protein sequence ID" value="SFI28739.1"/>
    <property type="molecule type" value="Genomic_DNA"/>
</dbReference>
<evidence type="ECO:0000313" key="9">
    <source>
        <dbReference type="Proteomes" id="UP000183639"/>
    </source>
</evidence>
<dbReference type="GO" id="GO:0010181">
    <property type="term" value="F:FMN binding"/>
    <property type="evidence" value="ECO:0007669"/>
    <property type="project" value="UniProtKB-UniRule"/>
</dbReference>